<dbReference type="PANTHER" id="PTHR43863:SF2">
    <property type="entry name" value="MALTASE-GLUCOAMYLASE"/>
    <property type="match status" value="1"/>
</dbReference>
<dbReference type="EMBL" id="JBJYXY010000001">
    <property type="protein sequence ID" value="MFN2974551.1"/>
    <property type="molecule type" value="Genomic_DNA"/>
</dbReference>
<dbReference type="InterPro" id="IPR033403">
    <property type="entry name" value="DUF5110"/>
</dbReference>
<feature type="domain" description="Glycosyl hydrolase family 31 C-terminal" evidence="7">
    <location>
        <begin position="616"/>
        <end position="703"/>
    </location>
</feature>
<dbReference type="InterPro" id="IPR013780">
    <property type="entry name" value="Glyco_hydro_b"/>
</dbReference>
<dbReference type="InterPro" id="IPR025887">
    <property type="entry name" value="Glyco_hydro_31_N_dom"/>
</dbReference>
<dbReference type="InterPro" id="IPR000322">
    <property type="entry name" value="Glyco_hydro_31_TIM"/>
</dbReference>
<dbReference type="CDD" id="cd14752">
    <property type="entry name" value="GH31_N"/>
    <property type="match status" value="1"/>
</dbReference>
<dbReference type="Pfam" id="PF21365">
    <property type="entry name" value="Glyco_hydro_31_3rd"/>
    <property type="match status" value="1"/>
</dbReference>
<comment type="caution">
    <text evidence="8">The sequence shown here is derived from an EMBL/GenBank/DDBJ whole genome shotgun (WGS) entry which is preliminary data.</text>
</comment>
<sequence>MRFPALLFSAVLLAAPMLAQQLTLERSGATVVVTPYAPNIVHVTLSLRREDALRGPGYGISAKQDSAGWTTALDNDTDVMRSNALSVRVIGHNPRPVDASKLPETAKYFSGSAPWVGLSLLKADGSPLLQLQGWQMAPPNYKDATAWLANDRRPSDPPFFTVGATFSAAPDEHDYGMGQNQEGYLDRRGHTLRCAHDYNAPGGESVCVPFAVTNKGYALLWDNPSRTTATFGLNGQNTFTSEVGQRVSFFVIAGDYAAQYRGYRLLTGDVPMLPKSAYGYIQCKQRYSNQAELLAVAHGYRDRHLPADDLVIDWFHYTVMGQMDMDPAKWPNPTAMNRELHDLHFHTMISVWPRFVPEDRYYKTLLDHGWFEHLADGTPTNGLPFDKAGSDIDTTNPDAAKWYWQTIRDNYVKIGFDSFWADETEPDLPPNGSYFHVGPGTEFFNIYPLFHTAAIYNGMRADMKERALILARASYLGAQHNGTIFWSSDISPTWDVLKRQVPTGINFTASGMPYWSTDIGGWQALPAHHTPAHAPLLDPSDARAVVGGYDDYPELYTRWFEYGTFQPNMRTHGTRPQNEVWSYGKQAEPILEKYLRLRYTLLPYLYSLGWHANQTGEPLMRGLFLDFASDPNVADIGDEYMFGPALLVAPVTEQGATTRSVYLPAGTDWYNFWTNERVHGGQRITVAAPIDTIPVFVRAGSIVPMGSAVESTEDKQTINEVRVYPGADANFTLYNDDGKTYAYEQGKFETTELRWSDAAGKLTHTGAKAWSGSDGGVVKVIR</sequence>
<dbReference type="Pfam" id="PF17137">
    <property type="entry name" value="DUF5110"/>
    <property type="match status" value="1"/>
</dbReference>
<comment type="similarity">
    <text evidence="1 2">Belongs to the glycosyl hydrolase 31 family.</text>
</comment>
<dbReference type="InterPro" id="IPR011013">
    <property type="entry name" value="Gal_mutarotase_sf_dom"/>
</dbReference>
<feature type="domain" description="Glycoside hydrolase family 31 N-terminal" evidence="5">
    <location>
        <begin position="31"/>
        <end position="228"/>
    </location>
</feature>
<dbReference type="PANTHER" id="PTHR43863">
    <property type="entry name" value="HYDROLASE, PUTATIVE (AFU_ORTHOLOGUE AFUA_1G03140)-RELATED"/>
    <property type="match status" value="1"/>
</dbReference>
<proteinExistence type="inferred from homology"/>
<feature type="signal peptide" evidence="3">
    <location>
        <begin position="1"/>
        <end position="19"/>
    </location>
</feature>
<dbReference type="Gene3D" id="2.60.40.1180">
    <property type="entry name" value="Golgi alpha-mannosidase II"/>
    <property type="match status" value="2"/>
</dbReference>
<dbReference type="SUPFAM" id="SSF74650">
    <property type="entry name" value="Galactose mutarotase-like"/>
    <property type="match status" value="1"/>
</dbReference>
<gene>
    <name evidence="8" type="ORF">ACK2TP_02120</name>
</gene>
<dbReference type="InterPro" id="IPR048395">
    <property type="entry name" value="Glyco_hydro_31_C"/>
</dbReference>
<reference evidence="8 9" key="1">
    <citation type="submission" date="2024-12" db="EMBL/GenBank/DDBJ databases">
        <authorList>
            <person name="Lee Y."/>
        </authorList>
    </citation>
    <scope>NUCLEOTIDE SEQUENCE [LARGE SCALE GENOMIC DNA]</scope>
    <source>
        <strain evidence="8 9">03SUJ4</strain>
    </source>
</reference>
<dbReference type="Proteomes" id="UP001634747">
    <property type="component" value="Unassembled WGS sequence"/>
</dbReference>
<evidence type="ECO:0000313" key="8">
    <source>
        <dbReference type="EMBL" id="MFN2974551.1"/>
    </source>
</evidence>
<dbReference type="Pfam" id="PF01055">
    <property type="entry name" value="Glyco_hydro_31_2nd"/>
    <property type="match status" value="1"/>
</dbReference>
<dbReference type="InterPro" id="IPR051816">
    <property type="entry name" value="Glycosyl_Hydrolase_31"/>
</dbReference>
<dbReference type="Gene3D" id="3.20.20.80">
    <property type="entry name" value="Glycosidases"/>
    <property type="match status" value="1"/>
</dbReference>
<protein>
    <submittedName>
        <fullName evidence="8">TIM-barrel domain-containing protein</fullName>
    </submittedName>
</protein>
<dbReference type="Gene3D" id="2.60.40.1760">
    <property type="entry name" value="glycosyl hydrolase (family 31)"/>
    <property type="match status" value="1"/>
</dbReference>
<evidence type="ECO:0000256" key="1">
    <source>
        <dbReference type="ARBA" id="ARBA00007806"/>
    </source>
</evidence>
<evidence type="ECO:0000259" key="4">
    <source>
        <dbReference type="Pfam" id="PF01055"/>
    </source>
</evidence>
<feature type="domain" description="Glycoside hydrolase family 31 TIM barrel" evidence="4">
    <location>
        <begin position="271"/>
        <end position="608"/>
    </location>
</feature>
<feature type="chain" id="PRO_5045460270" evidence="3">
    <location>
        <begin position="20"/>
        <end position="782"/>
    </location>
</feature>
<keyword evidence="2" id="KW-0326">Glycosidase</keyword>
<evidence type="ECO:0000256" key="3">
    <source>
        <dbReference type="SAM" id="SignalP"/>
    </source>
</evidence>
<dbReference type="Pfam" id="PF13802">
    <property type="entry name" value="Gal_mutarotas_2"/>
    <property type="match status" value="1"/>
</dbReference>
<keyword evidence="3" id="KW-0732">Signal</keyword>
<keyword evidence="2" id="KW-0378">Hydrolase</keyword>
<keyword evidence="9" id="KW-1185">Reference proteome</keyword>
<dbReference type="SUPFAM" id="SSF51011">
    <property type="entry name" value="Glycosyl hydrolase domain"/>
    <property type="match status" value="1"/>
</dbReference>
<accession>A0ABW9KFT6</accession>
<evidence type="ECO:0000259" key="5">
    <source>
        <dbReference type="Pfam" id="PF13802"/>
    </source>
</evidence>
<evidence type="ECO:0000313" key="9">
    <source>
        <dbReference type="Proteomes" id="UP001634747"/>
    </source>
</evidence>
<name>A0ABW9KFT6_9BACT</name>
<dbReference type="CDD" id="cd06591">
    <property type="entry name" value="GH31_xylosidase_XylS"/>
    <property type="match status" value="1"/>
</dbReference>
<dbReference type="InterPro" id="IPR017853">
    <property type="entry name" value="GH"/>
</dbReference>
<dbReference type="SUPFAM" id="SSF51445">
    <property type="entry name" value="(Trans)glycosidases"/>
    <property type="match status" value="1"/>
</dbReference>
<organism evidence="8 9">
    <name type="scientific">Terriglobus aquaticus</name>
    <dbReference type="NCBI Taxonomy" id="940139"/>
    <lineage>
        <taxon>Bacteria</taxon>
        <taxon>Pseudomonadati</taxon>
        <taxon>Acidobacteriota</taxon>
        <taxon>Terriglobia</taxon>
        <taxon>Terriglobales</taxon>
        <taxon>Acidobacteriaceae</taxon>
        <taxon>Terriglobus</taxon>
    </lineage>
</organism>
<evidence type="ECO:0000259" key="7">
    <source>
        <dbReference type="Pfam" id="PF21365"/>
    </source>
</evidence>
<evidence type="ECO:0000259" key="6">
    <source>
        <dbReference type="Pfam" id="PF17137"/>
    </source>
</evidence>
<evidence type="ECO:0000256" key="2">
    <source>
        <dbReference type="RuleBase" id="RU361185"/>
    </source>
</evidence>
<feature type="domain" description="DUF5110" evidence="6">
    <location>
        <begin position="720"/>
        <end position="764"/>
    </location>
</feature>
<dbReference type="RefSeq" id="WP_317889817.1">
    <property type="nucleotide sequence ID" value="NZ_BAABBH010000001.1"/>
</dbReference>